<dbReference type="AlphaFoldDB" id="A0A964WS18"/>
<evidence type="ECO:0000256" key="1">
    <source>
        <dbReference type="SAM" id="MobiDB-lite"/>
    </source>
</evidence>
<name>A0A964WS18_9HYPH</name>
<feature type="region of interest" description="Disordered" evidence="1">
    <location>
        <begin position="60"/>
        <end position="104"/>
    </location>
</feature>
<organism evidence="3 4">
    <name type="scientific">Propylenella binzhouense</name>
    <dbReference type="NCBI Taxonomy" id="2555902"/>
    <lineage>
        <taxon>Bacteria</taxon>
        <taxon>Pseudomonadati</taxon>
        <taxon>Pseudomonadota</taxon>
        <taxon>Alphaproteobacteria</taxon>
        <taxon>Hyphomicrobiales</taxon>
        <taxon>Propylenellaceae</taxon>
        <taxon>Propylenella</taxon>
    </lineage>
</organism>
<dbReference type="SUPFAM" id="SSF50882">
    <property type="entry name" value="beta-Barrel protease inhibitors"/>
    <property type="match status" value="1"/>
</dbReference>
<keyword evidence="4" id="KW-1185">Reference proteome</keyword>
<dbReference type="PROSITE" id="PS51257">
    <property type="entry name" value="PROKAR_LIPOPROTEIN"/>
    <property type="match status" value="1"/>
</dbReference>
<dbReference type="RefSeq" id="WP_161138845.1">
    <property type="nucleotide sequence ID" value="NZ_SPKJ01000003.1"/>
</dbReference>
<dbReference type="EMBL" id="SPKJ01000003">
    <property type="protein sequence ID" value="MYZ46503.1"/>
    <property type="molecule type" value="Genomic_DNA"/>
</dbReference>
<gene>
    <name evidence="3" type="ORF">E4O86_02050</name>
</gene>
<accession>A0A964WS18</accession>
<dbReference type="Proteomes" id="UP000773614">
    <property type="component" value="Unassembled WGS sequence"/>
</dbReference>
<evidence type="ECO:0000313" key="3">
    <source>
        <dbReference type="EMBL" id="MYZ46503.1"/>
    </source>
</evidence>
<evidence type="ECO:0008006" key="5">
    <source>
        <dbReference type="Google" id="ProtNLM"/>
    </source>
</evidence>
<dbReference type="InterPro" id="IPR016085">
    <property type="entry name" value="Protease_inh_B-barrel_dom"/>
</dbReference>
<evidence type="ECO:0000313" key="4">
    <source>
        <dbReference type="Proteomes" id="UP000773614"/>
    </source>
</evidence>
<feature type="compositionally biased region" description="Low complexity" evidence="1">
    <location>
        <begin position="60"/>
        <end position="96"/>
    </location>
</feature>
<keyword evidence="2" id="KW-0732">Signal</keyword>
<comment type="caution">
    <text evidence="3">The sequence shown here is derived from an EMBL/GenBank/DDBJ whole genome shotgun (WGS) entry which is preliminary data.</text>
</comment>
<feature type="chain" id="PRO_5038110074" description="Alkaline proteinase inhibitor/ Outer membrane lipoprotein Omp19 domain-containing protein" evidence="2">
    <location>
        <begin position="21"/>
        <end position="234"/>
    </location>
</feature>
<dbReference type="GO" id="GO:0004866">
    <property type="term" value="F:endopeptidase inhibitor activity"/>
    <property type="evidence" value="ECO:0007669"/>
    <property type="project" value="InterPro"/>
</dbReference>
<protein>
    <recommendedName>
        <fullName evidence="5">Alkaline proteinase inhibitor/ Outer membrane lipoprotein Omp19 domain-containing protein</fullName>
    </recommendedName>
</protein>
<reference evidence="3" key="1">
    <citation type="submission" date="2019-03" db="EMBL/GenBank/DDBJ databases">
        <title>Afifella sp. nov., isolated from activated sludge.</title>
        <authorList>
            <person name="Li Q."/>
            <person name="Liu Y."/>
        </authorList>
    </citation>
    <scope>NUCLEOTIDE SEQUENCE</scope>
    <source>
        <strain evidence="3">L72</strain>
    </source>
</reference>
<sequence length="234" mass="23614">MTWRIPRRCSGAGALAIALAAGGCGTSESVQQLAVIAYQSPAAPSTEPQALVAMASSDAPAPAAITPPEARPEAVGPRAPADVPAASAPAAGAPDRTAVREPAPTAGFCAPGQIALAAPPPRADEVSGRPGATFEPGVWTSADLPGVWTASDGSAGCACRIVLEGGRDRRAVTAEGCVTPQLRRAAAWRIDSIGFGNPDLLLLDGGGRVLARLDARGSRYFDGSLAGAPFTLWR</sequence>
<feature type="signal peptide" evidence="2">
    <location>
        <begin position="1"/>
        <end position="20"/>
    </location>
</feature>
<evidence type="ECO:0000256" key="2">
    <source>
        <dbReference type="SAM" id="SignalP"/>
    </source>
</evidence>
<proteinExistence type="predicted"/>